<proteinExistence type="predicted"/>
<dbReference type="AlphaFoldDB" id="A0A2Z7D1F1"/>
<evidence type="ECO:0000313" key="2">
    <source>
        <dbReference type="EMBL" id="KZV52840.1"/>
    </source>
</evidence>
<reference evidence="2 3" key="1">
    <citation type="journal article" date="2015" name="Proc. Natl. Acad. Sci. U.S.A.">
        <title>The resurrection genome of Boea hygrometrica: A blueprint for survival of dehydration.</title>
        <authorList>
            <person name="Xiao L."/>
            <person name="Yang G."/>
            <person name="Zhang L."/>
            <person name="Yang X."/>
            <person name="Zhao S."/>
            <person name="Ji Z."/>
            <person name="Zhou Q."/>
            <person name="Hu M."/>
            <person name="Wang Y."/>
            <person name="Chen M."/>
            <person name="Xu Y."/>
            <person name="Jin H."/>
            <person name="Xiao X."/>
            <person name="Hu G."/>
            <person name="Bao F."/>
            <person name="Hu Y."/>
            <person name="Wan P."/>
            <person name="Li L."/>
            <person name="Deng X."/>
            <person name="Kuang T."/>
            <person name="Xiang C."/>
            <person name="Zhu J.K."/>
            <person name="Oliver M.J."/>
            <person name="He Y."/>
        </authorList>
    </citation>
    <scope>NUCLEOTIDE SEQUENCE [LARGE SCALE GENOMIC DNA]</scope>
    <source>
        <strain evidence="3">cv. XS01</strain>
    </source>
</reference>
<evidence type="ECO:0000256" key="1">
    <source>
        <dbReference type="SAM" id="SignalP"/>
    </source>
</evidence>
<name>A0A2Z7D1F1_9LAMI</name>
<accession>A0A2Z7D1F1</accession>
<keyword evidence="3" id="KW-1185">Reference proteome</keyword>
<dbReference type="Proteomes" id="UP000250235">
    <property type="component" value="Unassembled WGS sequence"/>
</dbReference>
<keyword evidence="1" id="KW-0732">Signal</keyword>
<feature type="signal peptide" evidence="1">
    <location>
        <begin position="1"/>
        <end position="20"/>
    </location>
</feature>
<evidence type="ECO:0000313" key="3">
    <source>
        <dbReference type="Proteomes" id="UP000250235"/>
    </source>
</evidence>
<dbReference type="EMBL" id="KQ990625">
    <property type="protein sequence ID" value="KZV52840.1"/>
    <property type="molecule type" value="Genomic_DNA"/>
</dbReference>
<sequence length="321" mass="35968">MKICWLWCELKLLLVDITRSVRLSEEVTRVSQHFGVLTISFSSLVCIFGSEIEVGAILDVFVFLRFLSKSWFCELAAGRWQKPVEACFGNAGWWDRVCVSAGCSAEADVKAACYWYLASAAIRFDDVIGVASFELVATLHFDVATGTSREKCYALLCSCDWIPSCWYWFLAPAGSLVPAGSLQIFPSFVFFVSNPRALFSRELFRRIPVVFGGCFARVRLLPESSRFLAAFIIAQKYKQIFPSFVFFVSNPRALFSRELFRRIPVVSGGCFAHVRLLPESSGFLAAFIIAQKYKESQVLQLVVALTQLAEPQEVVECPSSV</sequence>
<protein>
    <submittedName>
        <fullName evidence="2">ABC transporter C family member 10-like</fullName>
    </submittedName>
</protein>
<feature type="chain" id="PRO_5016380468" evidence="1">
    <location>
        <begin position="21"/>
        <end position="321"/>
    </location>
</feature>
<gene>
    <name evidence="2" type="ORF">F511_36039</name>
</gene>
<organism evidence="2 3">
    <name type="scientific">Dorcoceras hygrometricum</name>
    <dbReference type="NCBI Taxonomy" id="472368"/>
    <lineage>
        <taxon>Eukaryota</taxon>
        <taxon>Viridiplantae</taxon>
        <taxon>Streptophyta</taxon>
        <taxon>Embryophyta</taxon>
        <taxon>Tracheophyta</taxon>
        <taxon>Spermatophyta</taxon>
        <taxon>Magnoliopsida</taxon>
        <taxon>eudicotyledons</taxon>
        <taxon>Gunneridae</taxon>
        <taxon>Pentapetalae</taxon>
        <taxon>asterids</taxon>
        <taxon>lamiids</taxon>
        <taxon>Lamiales</taxon>
        <taxon>Gesneriaceae</taxon>
        <taxon>Didymocarpoideae</taxon>
        <taxon>Trichosporeae</taxon>
        <taxon>Loxocarpinae</taxon>
        <taxon>Dorcoceras</taxon>
    </lineage>
</organism>